<keyword evidence="2" id="KW-0732">Signal</keyword>
<feature type="transmembrane region" description="Helical" evidence="1">
    <location>
        <begin position="148"/>
        <end position="167"/>
    </location>
</feature>
<gene>
    <name evidence="3" type="ORF">DM01DRAFT_1384595</name>
</gene>
<keyword evidence="1" id="KW-1133">Transmembrane helix</keyword>
<keyword evidence="1" id="KW-0472">Membrane</keyword>
<dbReference type="Proteomes" id="UP000242146">
    <property type="component" value="Unassembled WGS sequence"/>
</dbReference>
<evidence type="ECO:0000313" key="4">
    <source>
        <dbReference type="Proteomes" id="UP000242146"/>
    </source>
</evidence>
<organism evidence="3 4">
    <name type="scientific">Hesseltinella vesiculosa</name>
    <dbReference type="NCBI Taxonomy" id="101127"/>
    <lineage>
        <taxon>Eukaryota</taxon>
        <taxon>Fungi</taxon>
        <taxon>Fungi incertae sedis</taxon>
        <taxon>Mucoromycota</taxon>
        <taxon>Mucoromycotina</taxon>
        <taxon>Mucoromycetes</taxon>
        <taxon>Mucorales</taxon>
        <taxon>Cunninghamellaceae</taxon>
        <taxon>Hesseltinella</taxon>
    </lineage>
</organism>
<sequence>MWPASGWHWHVELILFLWVINQTYCQANEAGHSPEDGMGKRVAGSLRPSIAFWAVHADNLLGHDEGELLASPAGLSRFGHGVANGDSTGHQTDPSIDIIHPSPPKPQILSDTDPDALAANVIPDQNDEFVFDHETTYSSGSDSSTLRVWPATITVVVLAVGTAFTIIL</sequence>
<evidence type="ECO:0000256" key="2">
    <source>
        <dbReference type="SAM" id="SignalP"/>
    </source>
</evidence>
<evidence type="ECO:0000313" key="3">
    <source>
        <dbReference type="EMBL" id="ORX50845.1"/>
    </source>
</evidence>
<proteinExistence type="predicted"/>
<feature type="chain" id="PRO_5012959336" evidence="2">
    <location>
        <begin position="26"/>
        <end position="168"/>
    </location>
</feature>
<keyword evidence="1" id="KW-0812">Transmembrane</keyword>
<protein>
    <submittedName>
        <fullName evidence="3">Uncharacterized protein</fullName>
    </submittedName>
</protein>
<reference evidence="3 4" key="1">
    <citation type="submission" date="2016-07" db="EMBL/GenBank/DDBJ databases">
        <title>Pervasive Adenine N6-methylation of Active Genes in Fungi.</title>
        <authorList>
            <consortium name="DOE Joint Genome Institute"/>
            <person name="Mondo S.J."/>
            <person name="Dannebaum R.O."/>
            <person name="Kuo R.C."/>
            <person name="Labutti K."/>
            <person name="Haridas S."/>
            <person name="Kuo A."/>
            <person name="Salamov A."/>
            <person name="Ahrendt S.R."/>
            <person name="Lipzen A."/>
            <person name="Sullivan W."/>
            <person name="Andreopoulos W.B."/>
            <person name="Clum A."/>
            <person name="Lindquist E."/>
            <person name="Daum C."/>
            <person name="Ramamoorthy G.K."/>
            <person name="Gryganskyi A."/>
            <person name="Culley D."/>
            <person name="Magnuson J.K."/>
            <person name="James T.Y."/>
            <person name="O'Malley M.A."/>
            <person name="Stajich J.E."/>
            <person name="Spatafora J.W."/>
            <person name="Visel A."/>
            <person name="Grigoriev I.V."/>
        </authorList>
    </citation>
    <scope>NUCLEOTIDE SEQUENCE [LARGE SCALE GENOMIC DNA]</scope>
    <source>
        <strain evidence="3 4">NRRL 3301</strain>
    </source>
</reference>
<name>A0A1X2GCN6_9FUNG</name>
<evidence type="ECO:0000256" key="1">
    <source>
        <dbReference type="SAM" id="Phobius"/>
    </source>
</evidence>
<accession>A0A1X2GCN6</accession>
<dbReference type="EMBL" id="MCGT01000022">
    <property type="protein sequence ID" value="ORX50845.1"/>
    <property type="molecule type" value="Genomic_DNA"/>
</dbReference>
<keyword evidence="4" id="KW-1185">Reference proteome</keyword>
<comment type="caution">
    <text evidence="3">The sequence shown here is derived from an EMBL/GenBank/DDBJ whole genome shotgun (WGS) entry which is preliminary data.</text>
</comment>
<feature type="signal peptide" evidence="2">
    <location>
        <begin position="1"/>
        <end position="25"/>
    </location>
</feature>
<dbReference type="AlphaFoldDB" id="A0A1X2GCN6"/>